<feature type="coiled-coil region" evidence="1">
    <location>
        <begin position="209"/>
        <end position="250"/>
    </location>
</feature>
<evidence type="ECO:0000256" key="2">
    <source>
        <dbReference type="SAM" id="MobiDB-lite"/>
    </source>
</evidence>
<reference evidence="3" key="1">
    <citation type="submission" date="2023-10" db="EMBL/GenBank/DDBJ databases">
        <authorList>
            <person name="Hackl T."/>
        </authorList>
    </citation>
    <scope>NUCLEOTIDE SEQUENCE</scope>
</reference>
<name>A0AAI8VGX1_9PEZI</name>
<organism evidence="3 4">
    <name type="scientific">Anthostomella pinea</name>
    <dbReference type="NCBI Taxonomy" id="933095"/>
    <lineage>
        <taxon>Eukaryota</taxon>
        <taxon>Fungi</taxon>
        <taxon>Dikarya</taxon>
        <taxon>Ascomycota</taxon>
        <taxon>Pezizomycotina</taxon>
        <taxon>Sordariomycetes</taxon>
        <taxon>Xylariomycetidae</taxon>
        <taxon>Xylariales</taxon>
        <taxon>Xylariaceae</taxon>
        <taxon>Anthostomella</taxon>
    </lineage>
</organism>
<proteinExistence type="predicted"/>
<evidence type="ECO:0000313" key="3">
    <source>
        <dbReference type="EMBL" id="CAJ2504683.1"/>
    </source>
</evidence>
<evidence type="ECO:0000256" key="1">
    <source>
        <dbReference type="SAM" id="Coils"/>
    </source>
</evidence>
<feature type="region of interest" description="Disordered" evidence="2">
    <location>
        <begin position="157"/>
        <end position="188"/>
    </location>
</feature>
<comment type="caution">
    <text evidence="3">The sequence shown here is derived from an EMBL/GenBank/DDBJ whole genome shotgun (WGS) entry which is preliminary data.</text>
</comment>
<protein>
    <submittedName>
        <fullName evidence="3">Uu.00g120770.m01.CDS01</fullName>
    </submittedName>
</protein>
<dbReference type="EMBL" id="CAUWAG010000007">
    <property type="protein sequence ID" value="CAJ2504683.1"/>
    <property type="molecule type" value="Genomic_DNA"/>
</dbReference>
<keyword evidence="4" id="KW-1185">Reference proteome</keyword>
<gene>
    <name evidence="3" type="ORF">KHLLAP_LOCUS5151</name>
</gene>
<feature type="region of interest" description="Disordered" evidence="2">
    <location>
        <begin position="1"/>
        <end position="20"/>
    </location>
</feature>
<feature type="compositionally biased region" description="Low complexity" evidence="2">
    <location>
        <begin position="175"/>
        <end position="185"/>
    </location>
</feature>
<keyword evidence="1" id="KW-0175">Coiled coil</keyword>
<feature type="compositionally biased region" description="Basic residues" evidence="2">
    <location>
        <begin position="159"/>
        <end position="171"/>
    </location>
</feature>
<dbReference type="Proteomes" id="UP001295740">
    <property type="component" value="Unassembled WGS sequence"/>
</dbReference>
<evidence type="ECO:0000313" key="4">
    <source>
        <dbReference type="Proteomes" id="UP001295740"/>
    </source>
</evidence>
<accession>A0AAI8VGX1</accession>
<sequence length="300" mass="33522">MLPDTASHEPTTSTRRATAHQARQVRALLQEIDGFRFTALALASDKHDIWSLLASPTPSTKSTGVNIERVTANLLVVVDACIDASNESGHPVGPSPADPVFFMASQKLSAKASTWIHSWIGVPYRTSRRSHEHQPRLTGLTTKIDALAPLFATGGKDQTKKRVKKTLRPVRRNQSGSSSPSLFASPVRHHDVRGDRRYKEQMDEQKDIVKKLQDSGERYRAKIRELRKRAKAAERALVKKEERLARMKLKLSMKDRSWQTVEQVIGDTLRLSGTSTPTTADIQRYIVETHLGTGPEDEFG</sequence>
<dbReference type="AlphaFoldDB" id="A0AAI8VGX1"/>